<dbReference type="EMBL" id="JAUTXU010000005">
    <property type="protein sequence ID" value="KAK3724376.1"/>
    <property type="molecule type" value="Genomic_DNA"/>
</dbReference>
<proteinExistence type="predicted"/>
<comment type="caution">
    <text evidence="1">The sequence shown here is derived from an EMBL/GenBank/DDBJ whole genome shotgun (WGS) entry which is preliminary data.</text>
</comment>
<evidence type="ECO:0000313" key="1">
    <source>
        <dbReference type="EMBL" id="KAK3724376.1"/>
    </source>
</evidence>
<sequence>MAQFEEYQRPPEPPSGSTPIKATRFRRAATLCAVFLVSRVRKRFGSVLFLTSSMCVKHGDLVNLSEAASMEFVRQHTSVPVPKVYCAFERQGQTYIVMERIKGEMLAIGWHERSEESKAAILRQLSSMVKQIRGIGSPHGMAVASVDGGSLYDERLPGLGVRYPEQTPFRFGPFPDTQAFHRWLRRPTYESNEHYDPEVNEMIAMHERKDFGVPVFTHGDLSSLNILVRGEKVVGIVDWETAGWYPAYWEYTTASQVNFRNTFWAGYIDRFLEPRPVDLKMERIRLKWFGDT</sequence>
<organism evidence="1 2">
    <name type="scientific">Vermiconidia calcicola</name>
    <dbReference type="NCBI Taxonomy" id="1690605"/>
    <lineage>
        <taxon>Eukaryota</taxon>
        <taxon>Fungi</taxon>
        <taxon>Dikarya</taxon>
        <taxon>Ascomycota</taxon>
        <taxon>Pezizomycotina</taxon>
        <taxon>Dothideomycetes</taxon>
        <taxon>Dothideomycetidae</taxon>
        <taxon>Mycosphaerellales</taxon>
        <taxon>Extremaceae</taxon>
        <taxon>Vermiconidia</taxon>
    </lineage>
</organism>
<name>A0ACC3NWW3_9PEZI</name>
<evidence type="ECO:0000313" key="2">
    <source>
        <dbReference type="Proteomes" id="UP001281147"/>
    </source>
</evidence>
<keyword evidence="2" id="KW-1185">Reference proteome</keyword>
<gene>
    <name evidence="1" type="ORF">LTR37_001000</name>
</gene>
<dbReference type="Proteomes" id="UP001281147">
    <property type="component" value="Unassembled WGS sequence"/>
</dbReference>
<reference evidence="1" key="1">
    <citation type="submission" date="2023-07" db="EMBL/GenBank/DDBJ databases">
        <title>Black Yeasts Isolated from many extreme environments.</title>
        <authorList>
            <person name="Coleine C."/>
            <person name="Stajich J.E."/>
            <person name="Selbmann L."/>
        </authorList>
    </citation>
    <scope>NUCLEOTIDE SEQUENCE</scope>
    <source>
        <strain evidence="1">CCFEE 5714</strain>
    </source>
</reference>
<accession>A0ACC3NWW3</accession>
<protein>
    <submittedName>
        <fullName evidence="1">Uncharacterized protein</fullName>
    </submittedName>
</protein>